<reference evidence="3" key="1">
    <citation type="journal article" date="2011" name="Nature">
        <title>Genome sequence and analysis of the tuber crop potato.</title>
        <authorList>
            <consortium name="The Potato Genome Sequencing Consortium"/>
        </authorList>
    </citation>
    <scope>NUCLEOTIDE SEQUENCE [LARGE SCALE GENOMIC DNA]</scope>
    <source>
        <strain evidence="3">cv. DM1-3 516 R44</strain>
    </source>
</reference>
<organism evidence="2 3">
    <name type="scientific">Solanum tuberosum</name>
    <name type="common">Potato</name>
    <dbReference type="NCBI Taxonomy" id="4113"/>
    <lineage>
        <taxon>Eukaryota</taxon>
        <taxon>Viridiplantae</taxon>
        <taxon>Streptophyta</taxon>
        <taxon>Embryophyta</taxon>
        <taxon>Tracheophyta</taxon>
        <taxon>Spermatophyta</taxon>
        <taxon>Magnoliopsida</taxon>
        <taxon>eudicotyledons</taxon>
        <taxon>Gunneridae</taxon>
        <taxon>Pentapetalae</taxon>
        <taxon>asterids</taxon>
        <taxon>lamiids</taxon>
        <taxon>Solanales</taxon>
        <taxon>Solanaceae</taxon>
        <taxon>Solanoideae</taxon>
        <taxon>Solaneae</taxon>
        <taxon>Solanum</taxon>
    </lineage>
</organism>
<reference evidence="2" key="2">
    <citation type="submission" date="2015-06" db="UniProtKB">
        <authorList>
            <consortium name="EnsemblPlants"/>
        </authorList>
    </citation>
    <scope>IDENTIFICATION</scope>
    <source>
        <strain evidence="2">DM1-3 516 R44</strain>
    </source>
</reference>
<evidence type="ECO:0000313" key="3">
    <source>
        <dbReference type="Proteomes" id="UP000011115"/>
    </source>
</evidence>
<dbReference type="PANTHER" id="PTHR33180">
    <property type="entry name" value="PHOTOSYSTEM II CP43 REACTION CENTER PROTEIN"/>
    <property type="match status" value="1"/>
</dbReference>
<evidence type="ECO:0000313" key="2">
    <source>
        <dbReference type="EnsemblPlants" id="PGSC0003DMT400094058"/>
    </source>
</evidence>
<dbReference type="PANTHER" id="PTHR33180:SF31">
    <property type="entry name" value="POLYPROTEIN PROTEIN"/>
    <property type="match status" value="1"/>
</dbReference>
<evidence type="ECO:0008006" key="4">
    <source>
        <dbReference type="Google" id="ProtNLM"/>
    </source>
</evidence>
<dbReference type="Proteomes" id="UP000011115">
    <property type="component" value="Unassembled WGS sequence"/>
</dbReference>
<dbReference type="AlphaFoldDB" id="M1DTB1"/>
<dbReference type="PaxDb" id="4113-PGSC0003DMT400094058"/>
<dbReference type="Gramene" id="PGSC0003DMT400094058">
    <property type="protein sequence ID" value="PGSC0003DMT400094058"/>
    <property type="gene ID" value="PGSC0003DMG400043629"/>
</dbReference>
<protein>
    <recommendedName>
        <fullName evidence="4">Integrase core domain containing protein</fullName>
    </recommendedName>
</protein>
<dbReference type="EnsemblPlants" id="PGSC0003DMT400094058">
    <property type="protein sequence ID" value="PGSC0003DMT400094058"/>
    <property type="gene ID" value="PGSC0003DMG400043629"/>
</dbReference>
<proteinExistence type="predicted"/>
<name>M1DTB1_SOLTU</name>
<sequence length="256" mass="29057">MSRPKVTDRDMPPRKRAWGIVINEDAAASRQQNSLQREAKAKARARRPWLRNRRPAPTGPYIPNSIWDFYSAYGDLVSKGKKKASAFIPVNSVIVRVPACQPWGRTNLATKMGNWRIAERLRDGNLDRVNSQNLEEKWQMQTGDGLEETADRRPVRVTRASAKAKEKSLSQRSRQPQPWQGTASRSRPPPRPVVLTTVCGRSHEGPLSWWRQCLETRLPDQGPRATSRPVVYLGGGNALRQGCWTKDHEPLHGQWS</sequence>
<feature type="region of interest" description="Disordered" evidence="1">
    <location>
        <begin position="132"/>
        <end position="194"/>
    </location>
</feature>
<feature type="compositionally biased region" description="Polar residues" evidence="1">
    <location>
        <begin position="170"/>
        <end position="183"/>
    </location>
</feature>
<accession>M1DTB1</accession>
<dbReference type="HOGENOM" id="CLU_1087423_0_0_1"/>
<dbReference type="InParanoid" id="M1DTB1"/>
<evidence type="ECO:0000256" key="1">
    <source>
        <dbReference type="SAM" id="MobiDB-lite"/>
    </source>
</evidence>
<keyword evidence="3" id="KW-1185">Reference proteome</keyword>